<dbReference type="SUPFAM" id="SSF81901">
    <property type="entry name" value="HCP-like"/>
    <property type="match status" value="1"/>
</dbReference>
<dbReference type="SMART" id="SM00671">
    <property type="entry name" value="SEL1"/>
    <property type="match status" value="1"/>
</dbReference>
<dbReference type="PROSITE" id="PS51257">
    <property type="entry name" value="PROKAR_LIPOPROTEIN"/>
    <property type="match status" value="1"/>
</dbReference>
<reference evidence="3 4" key="1">
    <citation type="submission" date="2016-08" db="EMBL/GenBank/DDBJ databases">
        <authorList>
            <person name="Seilhamer J.J."/>
        </authorList>
    </citation>
    <scope>NUCLEOTIDE SEQUENCE [LARGE SCALE GENOMIC DNA]</scope>
    <source>
        <strain evidence="3 4">CFBP4641</strain>
    </source>
</reference>
<sequence>MLSFKGFLAGSGTALACALLLALPGPAAAAPGDHTFQDIPAQVLTDGFLEAHLDLFYRRAGIRADKKGEYAEARKQYQLAARYADKPSQARLGEMYWEGQGGAADHTMGFLWMALAAERGYDQFGARKMEYWNQLTPDERKRAVKLDKSMLAEYGDEVAKPRQEAVLRREAMRSTGGLLGHSGASGPLSINGPRGGSIDPEVFYAKQFWEPSAYWKLQDQVWDGRTPGRVDIGDVEDISTQGEPQKPPQEPDKH</sequence>
<dbReference type="RefSeq" id="WP_029561802.1">
    <property type="nucleotide sequence ID" value="NZ_CP132343.1"/>
</dbReference>
<name>A0A2P5Z6U5_9XANT</name>
<accession>A0A2P5Z6U5</accession>
<gene>
    <name evidence="3" type="ORF">XsacCFBP4641_06195</name>
</gene>
<dbReference type="Gene3D" id="1.25.40.10">
    <property type="entry name" value="Tetratricopeptide repeat domain"/>
    <property type="match status" value="1"/>
</dbReference>
<dbReference type="Proteomes" id="UP000247346">
    <property type="component" value="Unassembled WGS sequence"/>
</dbReference>
<dbReference type="AlphaFoldDB" id="A0A2P5Z6U5"/>
<protein>
    <submittedName>
        <fullName evidence="3">Sel1 repeat family protein</fullName>
    </submittedName>
</protein>
<dbReference type="InterPro" id="IPR011990">
    <property type="entry name" value="TPR-like_helical_dom_sf"/>
</dbReference>
<organism evidence="3 4">
    <name type="scientific">Xanthomonas sacchari</name>
    <dbReference type="NCBI Taxonomy" id="56458"/>
    <lineage>
        <taxon>Bacteria</taxon>
        <taxon>Pseudomonadati</taxon>
        <taxon>Pseudomonadota</taxon>
        <taxon>Gammaproteobacteria</taxon>
        <taxon>Lysobacterales</taxon>
        <taxon>Lysobacteraceae</taxon>
        <taxon>Xanthomonas</taxon>
    </lineage>
</organism>
<dbReference type="InterPro" id="IPR006597">
    <property type="entry name" value="Sel1-like"/>
</dbReference>
<evidence type="ECO:0000313" key="3">
    <source>
        <dbReference type="EMBL" id="PPU83957.1"/>
    </source>
</evidence>
<proteinExistence type="predicted"/>
<feature type="region of interest" description="Disordered" evidence="1">
    <location>
        <begin position="225"/>
        <end position="254"/>
    </location>
</feature>
<dbReference type="OrthoDB" id="7063913at2"/>
<dbReference type="GeneID" id="93877088"/>
<feature type="chain" id="PRO_5015116383" evidence="2">
    <location>
        <begin position="30"/>
        <end position="254"/>
    </location>
</feature>
<dbReference type="EMBL" id="MDEK01000004">
    <property type="protein sequence ID" value="PPU83957.1"/>
    <property type="molecule type" value="Genomic_DNA"/>
</dbReference>
<feature type="signal peptide" evidence="2">
    <location>
        <begin position="1"/>
        <end position="29"/>
    </location>
</feature>
<keyword evidence="2" id="KW-0732">Signal</keyword>
<evidence type="ECO:0000256" key="2">
    <source>
        <dbReference type="SAM" id="SignalP"/>
    </source>
</evidence>
<evidence type="ECO:0000313" key="4">
    <source>
        <dbReference type="Proteomes" id="UP000247346"/>
    </source>
</evidence>
<comment type="caution">
    <text evidence="3">The sequence shown here is derived from an EMBL/GenBank/DDBJ whole genome shotgun (WGS) entry which is preliminary data.</text>
</comment>
<evidence type="ECO:0000256" key="1">
    <source>
        <dbReference type="SAM" id="MobiDB-lite"/>
    </source>
</evidence>